<sequence>MDSDHNSSKLNAFELQNFEKLDENSHQIMMQILYLMSYLPNQSQDELCSLLLAKTVNFLDIYQNDDNAFSTVSLLEYGHEPLQETQNHQSSVQSIDNVSFQKEELEVKASTSQTQSSSNNQQNICPNYTENSALEKKEICLAKPKQGIRASAYGSIIMDHDIEVPIAEDPPKTKKKNLKPIKTFWNPKDKSNVNTSKGMSKYKPGSICINDKSCDIDWLEPSEDSKTFPNKVLNKKRIGADQDWDINIVKDEINTNIYDKLSIDDNSGPVYKMEHLLNGCVLCPSKRHQTFNCSQSDFRKNCLIKIRNLCSSCLEDGHFSYDCPYNVKCDKCGLKHLTDLFHKN</sequence>
<evidence type="ECO:0008006" key="4">
    <source>
        <dbReference type="Google" id="ProtNLM"/>
    </source>
</evidence>
<evidence type="ECO:0000256" key="1">
    <source>
        <dbReference type="SAM" id="MobiDB-lite"/>
    </source>
</evidence>
<accession>A0A9Q0RTE8</accession>
<comment type="caution">
    <text evidence="2">The sequence shown here is derived from an EMBL/GenBank/DDBJ whole genome shotgun (WGS) entry which is preliminary data.</text>
</comment>
<name>A0A9Q0RTE8_BLOTA</name>
<evidence type="ECO:0000313" key="3">
    <source>
        <dbReference type="Proteomes" id="UP001142055"/>
    </source>
</evidence>
<organism evidence="2 3">
    <name type="scientific">Blomia tropicalis</name>
    <name type="common">Mite</name>
    <dbReference type="NCBI Taxonomy" id="40697"/>
    <lineage>
        <taxon>Eukaryota</taxon>
        <taxon>Metazoa</taxon>
        <taxon>Ecdysozoa</taxon>
        <taxon>Arthropoda</taxon>
        <taxon>Chelicerata</taxon>
        <taxon>Arachnida</taxon>
        <taxon>Acari</taxon>
        <taxon>Acariformes</taxon>
        <taxon>Sarcoptiformes</taxon>
        <taxon>Astigmata</taxon>
        <taxon>Glycyphagoidea</taxon>
        <taxon>Echimyopodidae</taxon>
        <taxon>Blomia</taxon>
    </lineage>
</organism>
<reference evidence="2" key="1">
    <citation type="submission" date="2022-12" db="EMBL/GenBank/DDBJ databases">
        <title>Genome assemblies of Blomia tropicalis.</title>
        <authorList>
            <person name="Cui Y."/>
        </authorList>
    </citation>
    <scope>NUCLEOTIDE SEQUENCE</scope>
    <source>
        <tissue evidence="2">Adult mites</tissue>
    </source>
</reference>
<dbReference type="EMBL" id="JAPWDV010000001">
    <property type="protein sequence ID" value="KAJ6225789.1"/>
    <property type="molecule type" value="Genomic_DNA"/>
</dbReference>
<dbReference type="Proteomes" id="UP001142055">
    <property type="component" value="Chromosome 1"/>
</dbReference>
<dbReference type="AlphaFoldDB" id="A0A9Q0RTE8"/>
<evidence type="ECO:0000313" key="2">
    <source>
        <dbReference type="EMBL" id="KAJ6225789.1"/>
    </source>
</evidence>
<feature type="region of interest" description="Disordered" evidence="1">
    <location>
        <begin position="103"/>
        <end position="125"/>
    </location>
</feature>
<feature type="compositionally biased region" description="Low complexity" evidence="1">
    <location>
        <begin position="110"/>
        <end position="123"/>
    </location>
</feature>
<gene>
    <name evidence="2" type="ORF">RDWZM_004334</name>
</gene>
<proteinExistence type="predicted"/>
<protein>
    <recommendedName>
        <fullName evidence="4">CCHC-type domain-containing protein</fullName>
    </recommendedName>
</protein>
<keyword evidence="3" id="KW-1185">Reference proteome</keyword>